<feature type="compositionally biased region" description="Polar residues" evidence="1">
    <location>
        <begin position="931"/>
        <end position="944"/>
    </location>
</feature>
<evidence type="ECO:0000313" key="2">
    <source>
        <dbReference type="EMBL" id="KAF9579662.1"/>
    </source>
</evidence>
<organism evidence="2 3">
    <name type="scientific">Lunasporangiospora selenospora</name>
    <dbReference type="NCBI Taxonomy" id="979761"/>
    <lineage>
        <taxon>Eukaryota</taxon>
        <taxon>Fungi</taxon>
        <taxon>Fungi incertae sedis</taxon>
        <taxon>Mucoromycota</taxon>
        <taxon>Mortierellomycotina</taxon>
        <taxon>Mortierellomycetes</taxon>
        <taxon>Mortierellales</taxon>
        <taxon>Mortierellaceae</taxon>
        <taxon>Lunasporangiospora</taxon>
    </lineage>
</organism>
<feature type="compositionally biased region" description="Basic and acidic residues" evidence="1">
    <location>
        <begin position="600"/>
        <end position="612"/>
    </location>
</feature>
<feature type="non-terminal residue" evidence="2">
    <location>
        <position position="1"/>
    </location>
</feature>
<feature type="compositionally biased region" description="Low complexity" evidence="1">
    <location>
        <begin position="27"/>
        <end position="48"/>
    </location>
</feature>
<feature type="compositionally biased region" description="Polar residues" evidence="1">
    <location>
        <begin position="979"/>
        <end position="990"/>
    </location>
</feature>
<feature type="compositionally biased region" description="Low complexity" evidence="1">
    <location>
        <begin position="955"/>
        <end position="966"/>
    </location>
</feature>
<feature type="compositionally biased region" description="Polar residues" evidence="1">
    <location>
        <begin position="583"/>
        <end position="594"/>
    </location>
</feature>
<feature type="compositionally biased region" description="Acidic residues" evidence="1">
    <location>
        <begin position="773"/>
        <end position="791"/>
    </location>
</feature>
<feature type="compositionally biased region" description="Basic and acidic residues" evidence="1">
    <location>
        <begin position="845"/>
        <end position="857"/>
    </location>
</feature>
<dbReference type="OrthoDB" id="2447448at2759"/>
<proteinExistence type="predicted"/>
<dbReference type="EMBL" id="JAABOA010002592">
    <property type="protein sequence ID" value="KAF9579662.1"/>
    <property type="molecule type" value="Genomic_DNA"/>
</dbReference>
<dbReference type="Proteomes" id="UP000780801">
    <property type="component" value="Unassembled WGS sequence"/>
</dbReference>
<name>A0A9P6FQQ2_9FUNG</name>
<gene>
    <name evidence="2" type="ORF">BGW38_003990</name>
</gene>
<feature type="region of interest" description="Disordered" evidence="1">
    <location>
        <begin position="659"/>
        <end position="1041"/>
    </location>
</feature>
<reference evidence="2" key="1">
    <citation type="journal article" date="2020" name="Fungal Divers.">
        <title>Resolving the Mortierellaceae phylogeny through synthesis of multi-gene phylogenetics and phylogenomics.</title>
        <authorList>
            <person name="Vandepol N."/>
            <person name="Liber J."/>
            <person name="Desiro A."/>
            <person name="Na H."/>
            <person name="Kennedy M."/>
            <person name="Barry K."/>
            <person name="Grigoriev I.V."/>
            <person name="Miller A.N."/>
            <person name="O'Donnell K."/>
            <person name="Stajich J.E."/>
            <person name="Bonito G."/>
        </authorList>
    </citation>
    <scope>NUCLEOTIDE SEQUENCE</scope>
    <source>
        <strain evidence="2">KOD1015</strain>
    </source>
</reference>
<feature type="compositionally biased region" description="Polar residues" evidence="1">
    <location>
        <begin position="814"/>
        <end position="824"/>
    </location>
</feature>
<feature type="region of interest" description="Disordered" evidence="1">
    <location>
        <begin position="27"/>
        <end position="50"/>
    </location>
</feature>
<feature type="compositionally biased region" description="Polar residues" evidence="1">
    <location>
        <begin position="875"/>
        <end position="888"/>
    </location>
</feature>
<comment type="caution">
    <text evidence="2">The sequence shown here is derived from an EMBL/GenBank/DDBJ whole genome shotgun (WGS) entry which is preliminary data.</text>
</comment>
<keyword evidence="3" id="KW-1185">Reference proteome</keyword>
<feature type="compositionally biased region" description="Polar residues" evidence="1">
    <location>
        <begin position="353"/>
        <end position="362"/>
    </location>
</feature>
<accession>A0A9P6FQQ2</accession>
<protein>
    <submittedName>
        <fullName evidence="2">Uncharacterized protein</fullName>
    </submittedName>
</protein>
<feature type="region of interest" description="Disordered" evidence="1">
    <location>
        <begin position="583"/>
        <end position="612"/>
    </location>
</feature>
<dbReference type="AlphaFoldDB" id="A0A9P6FQQ2"/>
<evidence type="ECO:0000256" key="1">
    <source>
        <dbReference type="SAM" id="MobiDB-lite"/>
    </source>
</evidence>
<sequence length="1105" mass="121060">PTTLAEPRRRSINQSFLHLHHQHTLFLSTSRASTRSPPSSSPTSSSPPRTHRISFTDASVVFQQLNIQDFDRLNAQEIIRLCLYVAKRSPLDFADPITCECVHTEGERSKHSSQSRSNDDSKETSAVLSAADIYLSQHMNIGQCVLDNAAYPLSRSAQSLLTMAIFCARASGLQLPAHLNPENGASDLTSDYRTTKFSSAHHTETSSSVTTVSEASVSGARWLAKLGQVMFGGPCSHAGHSHHRRTRAKLGVLERQNMELGRTILTEGQDYPPLQNKLWKRTSVSSFASSMRLPSSGASSSPQQRQDEYQQQLSDKWCQHCSRAMACLVVASVKESSVQNGSKLEEALLQATGGDSETSSLSEAHGPLSPEDEDNALSESFDFSSSGSRRPFSVSASVSASSPPQNHKVLLPKFFFGRKRPTSVQNGLNSGKVELADRIASPMPQVDQFRTMFPPQEDEMLESAQCGSSPQTAMPHPIPITVARGRSSQAILEMDLAEAASTPSPGPSFMSPHDPTDPLRKVEEEEDDDDEDSIVKDHDSPMVGMEVLDPDTTDPLSASTHVNTRSHTSSMPTLFQIARAQSISVSSHNPTQKPALTRGYSEKLKGAERGPEDKGVLGAMGIYHPLHALGLHTPGTTDSFVREVEESFRKLSSGSLTAEGWFQSHDSDQSKEEEEEAKDNQGQQQQPRRSPNIYAQPLNLEKKKGSDSGIEGGVQADTDTEGHPPAAAPAIVSDAHKPSEIHTCAKEDSGQDQSLIRIMNSKNIVGLATRDEKEEEEEEEGGEEEEEEEEEKAPSPAFPSSESQDVMMGKDFAETTTTSLNQENGMVRGAAAMPDTTAKPLVQVDELKRDYVERTEAVEEQEEKEEEEEVKDGLTNRNVQESTQSKVPNSGDGVAQEKGEDKERDMLNEEPEQEQPVKPSSLPTFRPVPLTISTSHPALSSRMGTSVGLASTLIGNDCGSGNSSSEEGSEANDDHDSDYSQGSTIESPITPTDMDLFSFSQGEDQLEGHDGSGRYDRRDSGDSVSMPKRHRKRLLVDDAKRKQEQLERIKAQLELRTLGKIRRQISFWEERGVLEQKVVAVVDVDETEENGPAAQHQQDWKQEQL</sequence>
<feature type="compositionally biased region" description="Basic and acidic residues" evidence="1">
    <location>
        <begin position="734"/>
        <end position="749"/>
    </location>
</feature>
<feature type="compositionally biased region" description="Basic and acidic residues" evidence="1">
    <location>
        <begin position="895"/>
        <end position="907"/>
    </location>
</feature>
<feature type="region of interest" description="Disordered" evidence="1">
    <location>
        <begin position="498"/>
        <end position="537"/>
    </location>
</feature>
<feature type="compositionally biased region" description="Basic and acidic residues" evidence="1">
    <location>
        <begin position="1006"/>
        <end position="1021"/>
    </location>
</feature>
<feature type="region of interest" description="Disordered" evidence="1">
    <location>
        <begin position="351"/>
        <end position="403"/>
    </location>
</feature>
<evidence type="ECO:0000313" key="3">
    <source>
        <dbReference type="Proteomes" id="UP000780801"/>
    </source>
</evidence>
<feature type="compositionally biased region" description="Polar residues" evidence="1">
    <location>
        <begin position="680"/>
        <end position="689"/>
    </location>
</feature>
<feature type="compositionally biased region" description="Acidic residues" evidence="1">
    <location>
        <begin position="858"/>
        <end position="870"/>
    </location>
</feature>
<feature type="compositionally biased region" description="Low complexity" evidence="1">
    <location>
        <begin position="378"/>
        <end position="403"/>
    </location>
</feature>
<feature type="compositionally biased region" description="Basic and acidic residues" evidence="1">
    <location>
        <begin position="514"/>
        <end position="523"/>
    </location>
</feature>